<dbReference type="SUPFAM" id="SSF46689">
    <property type="entry name" value="Homeodomain-like"/>
    <property type="match status" value="1"/>
</dbReference>
<reference evidence="9" key="1">
    <citation type="submission" date="2022-05" db="EMBL/GenBank/DDBJ databases">
        <authorList>
            <person name="Okamura Y."/>
        </authorList>
    </citation>
    <scope>NUCLEOTIDE SEQUENCE</scope>
</reference>
<evidence type="ECO:0000259" key="8">
    <source>
        <dbReference type="PROSITE" id="PS50071"/>
    </source>
</evidence>
<dbReference type="PANTHER" id="PTHR24333:SF5">
    <property type="entry name" value="VENT HOMEOBOX"/>
    <property type="match status" value="1"/>
</dbReference>
<dbReference type="Gene3D" id="1.10.10.60">
    <property type="entry name" value="Homeodomain-like"/>
    <property type="match status" value="1"/>
</dbReference>
<keyword evidence="2 5" id="KW-0238">DNA-binding</keyword>
<dbReference type="EMBL" id="CALOZG010000001">
    <property type="protein sequence ID" value="CAH3918155.1"/>
    <property type="molecule type" value="Genomic_DNA"/>
</dbReference>
<evidence type="ECO:0000256" key="3">
    <source>
        <dbReference type="ARBA" id="ARBA00023155"/>
    </source>
</evidence>
<evidence type="ECO:0000256" key="2">
    <source>
        <dbReference type="ARBA" id="ARBA00023125"/>
    </source>
</evidence>
<proteinExistence type="predicted"/>
<comment type="subcellular location">
    <subcellularLocation>
        <location evidence="1 5 6">Nucleus</location>
    </subcellularLocation>
</comment>
<sequence>MQNVNNHVQSGMRVDKCNSAANINHTEIHKLVSSTQSYISRNPKKSRRLRSSFTTEQLNYLESEFKKFPYIGNVNRQELSRNLNLPERAIKIWFQNRRMKEKKESNKEEDINQCVSIKITNNPLNNVHNLQSANDEINVSTPLQVESNEAKYVAIKPSITDNTPINYTVKDSREQEITTTTETIDTGKTNHKHVPLYNDRKMENKNLSKTNDLKVENVITSFKSIEEDNGSKNRNTSPCLAQSQDMPEDLSRKSKTKSSIELKAQHSYTDSGSVPVYIPNCYTPSYIPGNVLWNPNMGIITNGAVPTYPPSSYIINQQNLRKSNCHCDCHLQLIPQVTENPGPYFPVYTIPFTAHLQ</sequence>
<keyword evidence="4 5" id="KW-0539">Nucleus</keyword>
<dbReference type="GO" id="GO:0003677">
    <property type="term" value="F:DNA binding"/>
    <property type="evidence" value="ECO:0007669"/>
    <property type="project" value="UniProtKB-UniRule"/>
</dbReference>
<dbReference type="PANTHER" id="PTHR24333">
    <property type="entry name" value="HOMEO BOX HB9 LIKE A-RELATED"/>
    <property type="match status" value="1"/>
</dbReference>
<dbReference type="GO" id="GO:0000981">
    <property type="term" value="F:DNA-binding transcription factor activity, RNA polymerase II-specific"/>
    <property type="evidence" value="ECO:0007669"/>
    <property type="project" value="InterPro"/>
</dbReference>
<dbReference type="Pfam" id="PF00046">
    <property type="entry name" value="Homeodomain"/>
    <property type="match status" value="1"/>
</dbReference>
<comment type="caution">
    <text evidence="9">The sequence shown here is derived from an EMBL/GenBank/DDBJ whole genome shotgun (WGS) entry which is preliminary data.</text>
</comment>
<dbReference type="PROSITE" id="PS50071">
    <property type="entry name" value="HOMEOBOX_2"/>
    <property type="match status" value="1"/>
</dbReference>
<name>A0A9P0SR17_PIEBR</name>
<keyword evidence="3 5" id="KW-0371">Homeobox</keyword>
<dbReference type="InterPro" id="IPR050848">
    <property type="entry name" value="Homeobox_TF"/>
</dbReference>
<dbReference type="CDD" id="cd00086">
    <property type="entry name" value="homeodomain"/>
    <property type="match status" value="1"/>
</dbReference>
<evidence type="ECO:0000256" key="4">
    <source>
        <dbReference type="ARBA" id="ARBA00023242"/>
    </source>
</evidence>
<dbReference type="PROSITE" id="PS00027">
    <property type="entry name" value="HOMEOBOX_1"/>
    <property type="match status" value="1"/>
</dbReference>
<dbReference type="InterPro" id="IPR009057">
    <property type="entry name" value="Homeodomain-like_sf"/>
</dbReference>
<dbReference type="SMART" id="SM00389">
    <property type="entry name" value="HOX"/>
    <property type="match status" value="1"/>
</dbReference>
<gene>
    <name evidence="9" type="ORF">PIBRA_LOCUS1061</name>
</gene>
<feature type="DNA-binding region" description="Homeobox" evidence="5">
    <location>
        <begin position="46"/>
        <end position="105"/>
    </location>
</feature>
<dbReference type="AlphaFoldDB" id="A0A9P0SR17"/>
<dbReference type="OrthoDB" id="6159439at2759"/>
<evidence type="ECO:0000313" key="9">
    <source>
        <dbReference type="EMBL" id="CAH3918155.1"/>
    </source>
</evidence>
<feature type="compositionally biased region" description="Polar residues" evidence="7">
    <location>
        <begin position="232"/>
        <end position="245"/>
    </location>
</feature>
<keyword evidence="10" id="KW-1185">Reference proteome</keyword>
<evidence type="ECO:0000256" key="7">
    <source>
        <dbReference type="SAM" id="MobiDB-lite"/>
    </source>
</evidence>
<feature type="region of interest" description="Disordered" evidence="7">
    <location>
        <begin position="226"/>
        <end position="259"/>
    </location>
</feature>
<evidence type="ECO:0000256" key="1">
    <source>
        <dbReference type="ARBA" id="ARBA00004123"/>
    </source>
</evidence>
<protein>
    <recommendedName>
        <fullName evidence="8">Homeobox domain-containing protein</fullName>
    </recommendedName>
</protein>
<accession>A0A9P0SR17</accession>
<dbReference type="GO" id="GO:0005634">
    <property type="term" value="C:nucleus"/>
    <property type="evidence" value="ECO:0007669"/>
    <property type="project" value="UniProtKB-SubCell"/>
</dbReference>
<feature type="domain" description="Homeobox" evidence="8">
    <location>
        <begin position="44"/>
        <end position="104"/>
    </location>
</feature>
<evidence type="ECO:0000313" key="10">
    <source>
        <dbReference type="Proteomes" id="UP001152562"/>
    </source>
</evidence>
<evidence type="ECO:0000256" key="5">
    <source>
        <dbReference type="PROSITE-ProRule" id="PRU00108"/>
    </source>
</evidence>
<dbReference type="Proteomes" id="UP001152562">
    <property type="component" value="Unassembled WGS sequence"/>
</dbReference>
<dbReference type="InterPro" id="IPR001356">
    <property type="entry name" value="HD"/>
</dbReference>
<dbReference type="InterPro" id="IPR017970">
    <property type="entry name" value="Homeobox_CS"/>
</dbReference>
<evidence type="ECO:0000256" key="6">
    <source>
        <dbReference type="RuleBase" id="RU000682"/>
    </source>
</evidence>
<organism evidence="9 10">
    <name type="scientific">Pieris brassicae</name>
    <name type="common">White butterfly</name>
    <name type="synonym">Large white butterfly</name>
    <dbReference type="NCBI Taxonomy" id="7116"/>
    <lineage>
        <taxon>Eukaryota</taxon>
        <taxon>Metazoa</taxon>
        <taxon>Ecdysozoa</taxon>
        <taxon>Arthropoda</taxon>
        <taxon>Hexapoda</taxon>
        <taxon>Insecta</taxon>
        <taxon>Pterygota</taxon>
        <taxon>Neoptera</taxon>
        <taxon>Endopterygota</taxon>
        <taxon>Lepidoptera</taxon>
        <taxon>Glossata</taxon>
        <taxon>Ditrysia</taxon>
        <taxon>Papilionoidea</taxon>
        <taxon>Pieridae</taxon>
        <taxon>Pierinae</taxon>
        <taxon>Pieris</taxon>
    </lineage>
</organism>